<gene>
    <name evidence="3" type="ordered locus">ANT_13000</name>
</gene>
<dbReference type="InterPro" id="IPR036412">
    <property type="entry name" value="HAD-like_sf"/>
</dbReference>
<dbReference type="Gene3D" id="1.10.3210.10">
    <property type="entry name" value="Hypothetical protein af1432"/>
    <property type="match status" value="1"/>
</dbReference>
<dbReference type="eggNOG" id="COG1418">
    <property type="taxonomic scope" value="Bacteria"/>
</dbReference>
<dbReference type="PANTHER" id="PTHR43316:SF3">
    <property type="entry name" value="HALOACID DEHALOGENASE, TYPE II (AFU_ORTHOLOGUE AFUA_2G07750)-RELATED"/>
    <property type="match status" value="1"/>
</dbReference>
<dbReference type="STRING" id="926569.ANT_13000"/>
<dbReference type="CDD" id="cd00077">
    <property type="entry name" value="HDc"/>
    <property type="match status" value="1"/>
</dbReference>
<organism evidence="3 4">
    <name type="scientific">Anaerolinea thermophila (strain DSM 14523 / JCM 11388 / NBRC 100420 / UNI-1)</name>
    <dbReference type="NCBI Taxonomy" id="926569"/>
    <lineage>
        <taxon>Bacteria</taxon>
        <taxon>Bacillati</taxon>
        <taxon>Chloroflexota</taxon>
        <taxon>Anaerolineae</taxon>
        <taxon>Anaerolineales</taxon>
        <taxon>Anaerolineaceae</taxon>
        <taxon>Anaerolinea</taxon>
    </lineage>
</organism>
<dbReference type="HOGENOM" id="CLU_770836_0_0_0"/>
<keyword evidence="1" id="KW-0378">Hydrolase</keyword>
<dbReference type="KEGG" id="atm:ANT_13000"/>
<accession>E8N4H0</accession>
<dbReference type="InParanoid" id="E8N4H0"/>
<dbReference type="Proteomes" id="UP000008922">
    <property type="component" value="Chromosome"/>
</dbReference>
<dbReference type="Gene3D" id="3.40.50.1000">
    <property type="entry name" value="HAD superfamily/HAD-like"/>
    <property type="match status" value="1"/>
</dbReference>
<evidence type="ECO:0000313" key="3">
    <source>
        <dbReference type="EMBL" id="BAJ63334.1"/>
    </source>
</evidence>
<dbReference type="OrthoDB" id="9809962at2"/>
<reference evidence="3 4" key="1">
    <citation type="submission" date="2010-12" db="EMBL/GenBank/DDBJ databases">
        <title>Whole genome sequence of Anaerolinea thermophila UNI-1.</title>
        <authorList>
            <person name="Narita-Yamada S."/>
            <person name="Kishi E."/>
            <person name="Watanabe Y."/>
            <person name="Takasaki K."/>
            <person name="Ankai A."/>
            <person name="Oguchi A."/>
            <person name="Fukui S."/>
            <person name="Takahashi M."/>
            <person name="Yashiro I."/>
            <person name="Hosoyama A."/>
            <person name="Sekiguchi Y."/>
            <person name="Hanada S."/>
            <person name="Fujita N."/>
        </authorList>
    </citation>
    <scope>NUCLEOTIDE SEQUENCE [LARGE SCALE GENOMIC DNA]</scope>
    <source>
        <strain evidence="4">DSM 14523 / JCM 11388 / NBRC 100420 / UNI-1</strain>
    </source>
</reference>
<dbReference type="PANTHER" id="PTHR43316">
    <property type="entry name" value="HYDROLASE, HALOACID DELAHOGENASE-RELATED"/>
    <property type="match status" value="1"/>
</dbReference>
<feature type="domain" description="HD" evidence="2">
    <location>
        <begin position="196"/>
        <end position="293"/>
    </location>
</feature>
<proteinExistence type="predicted"/>
<dbReference type="eggNOG" id="COG1011">
    <property type="taxonomic scope" value="Bacteria"/>
</dbReference>
<dbReference type="AlphaFoldDB" id="E8N4H0"/>
<dbReference type="GO" id="GO:0016787">
    <property type="term" value="F:hydrolase activity"/>
    <property type="evidence" value="ECO:0007669"/>
    <property type="project" value="UniProtKB-KW"/>
</dbReference>
<dbReference type="InterPro" id="IPR023214">
    <property type="entry name" value="HAD_sf"/>
</dbReference>
<dbReference type="SUPFAM" id="SSF56784">
    <property type="entry name" value="HAD-like"/>
    <property type="match status" value="1"/>
</dbReference>
<dbReference type="InterPro" id="IPR006674">
    <property type="entry name" value="HD_domain"/>
</dbReference>
<dbReference type="Pfam" id="PF00702">
    <property type="entry name" value="Hydrolase"/>
    <property type="match status" value="1"/>
</dbReference>
<evidence type="ECO:0000256" key="1">
    <source>
        <dbReference type="ARBA" id="ARBA00022801"/>
    </source>
</evidence>
<sequence>MRSTMNPPDITTVVFDWGNTLMRVDPRFSGPMMLWDEVSTMPGAEEVLFSLQKKFRLVVGTNAADSNAYQVGKALERVNIKKPFHAIFTARELGARKPDLKFFRQMESVLGMRPEQMVMVGDKFSEDVLGAKRAGWRAIWYNPDGESAPGLLPLQDGDIQHLSYLPDSLFSLDLPDVALCQSWMAEFGLPVSLQMHVQMVAAISYQLAVWLRKAGQKVNPLLVHRSGLLHDLAKMQTLGKENPSSMGHAELGARLMEDQGYPQIARVIRTHALHSLNELETWEQKLVYFADKLVEGSRLVALEERIKALKQRYPHEAERIAVFESGLFRLQDEILGHVGIDNEEECLSMLKASLTSKPA</sequence>
<evidence type="ECO:0000259" key="2">
    <source>
        <dbReference type="Pfam" id="PF01966"/>
    </source>
</evidence>
<dbReference type="InterPro" id="IPR006439">
    <property type="entry name" value="HAD-SF_hydro_IA"/>
</dbReference>
<dbReference type="SUPFAM" id="SSF109604">
    <property type="entry name" value="HD-domain/PDEase-like"/>
    <property type="match status" value="1"/>
</dbReference>
<dbReference type="InterPro" id="IPR051540">
    <property type="entry name" value="S-2-haloacid_dehalogenase"/>
</dbReference>
<dbReference type="NCBIfam" id="TIGR00277">
    <property type="entry name" value="HDIG"/>
    <property type="match status" value="1"/>
</dbReference>
<name>E8N4H0_ANATU</name>
<dbReference type="Pfam" id="PF01966">
    <property type="entry name" value="HD"/>
    <property type="match status" value="1"/>
</dbReference>
<dbReference type="EMBL" id="AP012029">
    <property type="protein sequence ID" value="BAJ63334.1"/>
    <property type="molecule type" value="Genomic_DNA"/>
</dbReference>
<keyword evidence="4" id="KW-1185">Reference proteome</keyword>
<evidence type="ECO:0000313" key="4">
    <source>
        <dbReference type="Proteomes" id="UP000008922"/>
    </source>
</evidence>
<dbReference type="NCBIfam" id="TIGR01549">
    <property type="entry name" value="HAD-SF-IA-v1"/>
    <property type="match status" value="1"/>
</dbReference>
<dbReference type="InterPro" id="IPR006675">
    <property type="entry name" value="HDIG_dom"/>
</dbReference>
<protein>
    <recommendedName>
        <fullName evidence="2">HD domain-containing protein</fullName>
    </recommendedName>
</protein>
<dbReference type="InterPro" id="IPR003607">
    <property type="entry name" value="HD/PDEase_dom"/>
</dbReference>